<dbReference type="Gene3D" id="1.20.890.10">
    <property type="entry name" value="cAMP-dependent protein kinase regulatory subunit, dimerization-anchoring domain"/>
    <property type="match status" value="1"/>
</dbReference>
<sequence>MAKNESIQNYLDEFLTPILLDALKIIVKNRPKDPVDFLINYLFQFKSSQNTTNPTIGLPIYASQNYMPNFIQPATYYVPHPIYSQNIQYSTSMPMLEGICSLNPLYHPPHQ</sequence>
<protein>
    <submittedName>
        <fullName evidence="1">Dosage compensation protein dpy-30 (Trinotate prediction)</fullName>
    </submittedName>
</protein>
<dbReference type="OrthoDB" id="10262413at2759"/>
<organism evidence="1">
    <name type="scientific">Henneguya salminicola</name>
    <name type="common">Myxosporean</name>
    <dbReference type="NCBI Taxonomy" id="69463"/>
    <lineage>
        <taxon>Eukaryota</taxon>
        <taxon>Metazoa</taxon>
        <taxon>Cnidaria</taxon>
        <taxon>Myxozoa</taxon>
        <taxon>Myxosporea</taxon>
        <taxon>Bivalvulida</taxon>
        <taxon>Platysporina</taxon>
        <taxon>Myxobolidae</taxon>
        <taxon>Henneguya</taxon>
    </lineage>
</organism>
<dbReference type="InterPro" id="IPR007858">
    <property type="entry name" value="Dpy-30_motif"/>
</dbReference>
<reference evidence="1" key="1">
    <citation type="submission" date="2018-11" db="EMBL/GenBank/DDBJ databases">
        <title>Henneguya salminicola genome and transcriptome.</title>
        <authorList>
            <person name="Yahalomi D."/>
            <person name="Atkinson S.D."/>
            <person name="Neuhof M."/>
            <person name="Chang E.S."/>
            <person name="Philippe H."/>
            <person name="Cartwright P."/>
            <person name="Bartholomew J.L."/>
            <person name="Huchon D."/>
        </authorList>
    </citation>
    <scope>NUCLEOTIDE SEQUENCE</scope>
    <source>
        <strain evidence="1">Hz1</strain>
        <tissue evidence="1">Whole</tissue>
    </source>
</reference>
<evidence type="ECO:0000313" key="1">
    <source>
        <dbReference type="EMBL" id="NDJ95291.1"/>
    </source>
</evidence>
<name>A0A6G3MMU3_HENSL</name>
<accession>A0A6G3MMU3</accession>
<proteinExistence type="predicted"/>
<dbReference type="EMBL" id="GHBP01019011">
    <property type="protein sequence ID" value="NDJ95291.1"/>
    <property type="molecule type" value="Transcribed_RNA"/>
</dbReference>
<dbReference type="AlphaFoldDB" id="A0A6G3MMU3"/>
<dbReference type="Pfam" id="PF05186">
    <property type="entry name" value="Dpy-30"/>
    <property type="match status" value="1"/>
</dbReference>